<keyword evidence="4" id="KW-1003">Cell membrane</keyword>
<comment type="caution">
    <text evidence="10">The sequence shown here is derived from an EMBL/GenBank/DDBJ whole genome shotgun (WGS) entry which is preliminary data.</text>
</comment>
<keyword evidence="7 8" id="KW-0472">Membrane</keyword>
<organism evidence="10 11">
    <name type="scientific">Rhizobium terricola</name>
    <dbReference type="NCBI Taxonomy" id="2728849"/>
    <lineage>
        <taxon>Bacteria</taxon>
        <taxon>Pseudomonadati</taxon>
        <taxon>Pseudomonadota</taxon>
        <taxon>Alphaproteobacteria</taxon>
        <taxon>Hyphomicrobiales</taxon>
        <taxon>Rhizobiaceae</taxon>
        <taxon>Rhizobium/Agrobacterium group</taxon>
        <taxon>Rhizobium</taxon>
    </lineage>
</organism>
<evidence type="ECO:0000256" key="8">
    <source>
        <dbReference type="RuleBase" id="RU365088"/>
    </source>
</evidence>
<dbReference type="Pfam" id="PF07690">
    <property type="entry name" value="MFS_1"/>
    <property type="match status" value="1"/>
</dbReference>
<dbReference type="Gene3D" id="1.20.1720.10">
    <property type="entry name" value="Multidrug resistance protein D"/>
    <property type="match status" value="1"/>
</dbReference>
<feature type="transmembrane region" description="Helical" evidence="8">
    <location>
        <begin position="310"/>
        <end position="331"/>
    </location>
</feature>
<feature type="transmembrane region" description="Helical" evidence="8">
    <location>
        <begin position="76"/>
        <end position="96"/>
    </location>
</feature>
<evidence type="ECO:0000256" key="6">
    <source>
        <dbReference type="ARBA" id="ARBA00022989"/>
    </source>
</evidence>
<comment type="subcellular location">
    <subcellularLocation>
        <location evidence="8">Cell inner membrane</location>
        <topology evidence="8">Multi-pass membrane protein</topology>
    </subcellularLocation>
    <subcellularLocation>
        <location evidence="1">Cell membrane</location>
        <topology evidence="1">Multi-pass membrane protein</topology>
    </subcellularLocation>
</comment>
<dbReference type="RefSeq" id="WP_169588688.1">
    <property type="nucleotide sequence ID" value="NZ_JABBGK010000001.1"/>
</dbReference>
<dbReference type="NCBIfam" id="TIGR00710">
    <property type="entry name" value="efflux_Bcr_CflA"/>
    <property type="match status" value="1"/>
</dbReference>
<protein>
    <recommendedName>
        <fullName evidence="8">Bcr/CflA family efflux transporter</fullName>
    </recommendedName>
</protein>
<keyword evidence="5 8" id="KW-0812">Transmembrane</keyword>
<dbReference type="GO" id="GO:1990961">
    <property type="term" value="P:xenobiotic detoxification by transmembrane export across the plasma membrane"/>
    <property type="evidence" value="ECO:0007669"/>
    <property type="project" value="InterPro"/>
</dbReference>
<comment type="similarity">
    <text evidence="2 8">Belongs to the major facilitator superfamily. Bcr/CmlA family.</text>
</comment>
<evidence type="ECO:0000256" key="5">
    <source>
        <dbReference type="ARBA" id="ARBA00022692"/>
    </source>
</evidence>
<feature type="transmembrane region" description="Helical" evidence="8">
    <location>
        <begin position="7"/>
        <end position="24"/>
    </location>
</feature>
<evidence type="ECO:0000256" key="2">
    <source>
        <dbReference type="ARBA" id="ARBA00006236"/>
    </source>
</evidence>
<feature type="transmembrane region" description="Helical" evidence="8">
    <location>
        <begin position="343"/>
        <end position="364"/>
    </location>
</feature>
<dbReference type="PANTHER" id="PTHR23502">
    <property type="entry name" value="MAJOR FACILITATOR SUPERFAMILY"/>
    <property type="match status" value="1"/>
</dbReference>
<evidence type="ECO:0000259" key="9">
    <source>
        <dbReference type="PROSITE" id="PS50850"/>
    </source>
</evidence>
<feature type="transmembrane region" description="Helical" evidence="8">
    <location>
        <begin position="44"/>
        <end position="64"/>
    </location>
</feature>
<proteinExistence type="inferred from homology"/>
<feature type="domain" description="Major facilitator superfamily (MFS) profile" evidence="9">
    <location>
        <begin position="9"/>
        <end position="395"/>
    </location>
</feature>
<feature type="transmembrane region" description="Helical" evidence="8">
    <location>
        <begin position="370"/>
        <end position="390"/>
    </location>
</feature>
<sequence>MQQNSRASLPIVLGLMTAIGLFAIDMYLPSLPEIGAGLNADSGAVQASLVSFFVAMALSQLVYGPVSDMIGRKKPLYFGLTLFAVGGIGCALSPSIEWLIGFRALQGVGACAGTVLCRAIVRDLFTGVAAAQLMSRLMLVFSVSPILAPLAGSMVTTVGSWRAIFGVMVVAAALGVVLAALLLPETRTAEARSQSSLVGALKSYRTLLRDPYYLGLVLIASFGMSSYMIYVANSSFVLIEHYGLTPGFYSVVFSLNAISFIGASQMNGRLSRRFGLRRLIRFAVGGFALAATALFVLFELGLGSLPLMSALLFVSYGFLGMVIPTSAVLALEGHGRIAGTASALMGTLQFVTASSVIGIASLFFDGTALPMIGTIAACAIAVLFIAIMTLRPETTGAFSTEPADERA</sequence>
<feature type="transmembrane region" description="Helical" evidence="8">
    <location>
        <begin position="102"/>
        <end position="121"/>
    </location>
</feature>
<reference evidence="10 11" key="1">
    <citation type="submission" date="2020-04" db="EMBL/GenBank/DDBJ databases">
        <title>Rhizobium sp. S-51 isolated from soil.</title>
        <authorList>
            <person name="Dahal R.H."/>
        </authorList>
    </citation>
    <scope>NUCLEOTIDE SEQUENCE [LARGE SCALE GENOMIC DNA]</scope>
    <source>
        <strain evidence="10 11">S-51</strain>
    </source>
</reference>
<evidence type="ECO:0000256" key="4">
    <source>
        <dbReference type="ARBA" id="ARBA00022475"/>
    </source>
</evidence>
<dbReference type="InterPro" id="IPR020846">
    <property type="entry name" value="MFS_dom"/>
</dbReference>
<dbReference type="PROSITE" id="PS50850">
    <property type="entry name" value="MFS"/>
    <property type="match status" value="1"/>
</dbReference>
<feature type="transmembrane region" description="Helical" evidence="8">
    <location>
        <begin position="212"/>
        <end position="232"/>
    </location>
</feature>
<dbReference type="GO" id="GO:0042910">
    <property type="term" value="F:xenobiotic transmembrane transporter activity"/>
    <property type="evidence" value="ECO:0007669"/>
    <property type="project" value="InterPro"/>
</dbReference>
<dbReference type="GO" id="GO:0005886">
    <property type="term" value="C:plasma membrane"/>
    <property type="evidence" value="ECO:0007669"/>
    <property type="project" value="UniProtKB-SubCell"/>
</dbReference>
<keyword evidence="8" id="KW-0997">Cell inner membrane</keyword>
<evidence type="ECO:0000256" key="3">
    <source>
        <dbReference type="ARBA" id="ARBA00022448"/>
    </source>
</evidence>
<dbReference type="AlphaFoldDB" id="A0A7Y0AUX4"/>
<name>A0A7Y0AUX4_9HYPH</name>
<evidence type="ECO:0000313" key="10">
    <source>
        <dbReference type="EMBL" id="NML73960.1"/>
    </source>
</evidence>
<feature type="transmembrane region" description="Helical" evidence="8">
    <location>
        <begin position="133"/>
        <end position="151"/>
    </location>
</feature>
<evidence type="ECO:0000256" key="7">
    <source>
        <dbReference type="ARBA" id="ARBA00023136"/>
    </source>
</evidence>
<keyword evidence="11" id="KW-1185">Reference proteome</keyword>
<dbReference type="EMBL" id="JABBGK010000001">
    <property type="protein sequence ID" value="NML73960.1"/>
    <property type="molecule type" value="Genomic_DNA"/>
</dbReference>
<accession>A0A7Y0AUX4</accession>
<dbReference type="InterPro" id="IPR004812">
    <property type="entry name" value="Efflux_drug-R_Bcr/CmlA"/>
</dbReference>
<dbReference type="InterPro" id="IPR011701">
    <property type="entry name" value="MFS"/>
</dbReference>
<dbReference type="SUPFAM" id="SSF103473">
    <property type="entry name" value="MFS general substrate transporter"/>
    <property type="match status" value="1"/>
</dbReference>
<dbReference type="InterPro" id="IPR036259">
    <property type="entry name" value="MFS_trans_sf"/>
</dbReference>
<feature type="transmembrane region" description="Helical" evidence="8">
    <location>
        <begin position="279"/>
        <end position="298"/>
    </location>
</feature>
<keyword evidence="3 8" id="KW-0813">Transport</keyword>
<dbReference type="Proteomes" id="UP000541470">
    <property type="component" value="Unassembled WGS sequence"/>
</dbReference>
<gene>
    <name evidence="10" type="ORF">HHL25_07475</name>
</gene>
<keyword evidence="6 8" id="KW-1133">Transmembrane helix</keyword>
<evidence type="ECO:0000313" key="11">
    <source>
        <dbReference type="Proteomes" id="UP000541470"/>
    </source>
</evidence>
<evidence type="ECO:0000256" key="1">
    <source>
        <dbReference type="ARBA" id="ARBA00004651"/>
    </source>
</evidence>
<dbReference type="CDD" id="cd17320">
    <property type="entry name" value="MFS_MdfA_MDR_like"/>
    <property type="match status" value="1"/>
</dbReference>
<dbReference type="PANTHER" id="PTHR23502:SF132">
    <property type="entry name" value="POLYAMINE TRANSPORTER 2-RELATED"/>
    <property type="match status" value="1"/>
</dbReference>
<feature type="transmembrane region" description="Helical" evidence="8">
    <location>
        <begin position="247"/>
        <end position="267"/>
    </location>
</feature>
<feature type="transmembrane region" description="Helical" evidence="8">
    <location>
        <begin position="163"/>
        <end position="183"/>
    </location>
</feature>